<dbReference type="Proteomes" id="UP000322234">
    <property type="component" value="Unassembled WGS sequence"/>
</dbReference>
<dbReference type="AlphaFoldDB" id="A0A6B0QTL8"/>
<protein>
    <submittedName>
        <fullName evidence="1">Uncharacterized protein</fullName>
    </submittedName>
</protein>
<evidence type="ECO:0000313" key="2">
    <source>
        <dbReference type="Proteomes" id="UP000322234"/>
    </source>
</evidence>
<reference evidence="1" key="1">
    <citation type="submission" date="2019-10" db="EMBL/GenBank/DDBJ databases">
        <title>The sequence and de novo assembly of the wild yak genome.</title>
        <authorList>
            <person name="Liu Y."/>
        </authorList>
    </citation>
    <scope>NUCLEOTIDE SEQUENCE [LARGE SCALE GENOMIC DNA]</scope>
    <source>
        <strain evidence="1">WY2019</strain>
    </source>
</reference>
<name>A0A6B0QTL8_9CETA</name>
<organism evidence="1 2">
    <name type="scientific">Bos mutus</name>
    <name type="common">wild yak</name>
    <dbReference type="NCBI Taxonomy" id="72004"/>
    <lineage>
        <taxon>Eukaryota</taxon>
        <taxon>Metazoa</taxon>
        <taxon>Chordata</taxon>
        <taxon>Craniata</taxon>
        <taxon>Vertebrata</taxon>
        <taxon>Euteleostomi</taxon>
        <taxon>Mammalia</taxon>
        <taxon>Eutheria</taxon>
        <taxon>Laurasiatheria</taxon>
        <taxon>Artiodactyla</taxon>
        <taxon>Ruminantia</taxon>
        <taxon>Pecora</taxon>
        <taxon>Bovidae</taxon>
        <taxon>Bovinae</taxon>
        <taxon>Bos</taxon>
    </lineage>
</organism>
<keyword evidence="2" id="KW-1185">Reference proteome</keyword>
<gene>
    <name evidence="1" type="ORF">E5288_WYG012873</name>
</gene>
<proteinExistence type="predicted"/>
<comment type="caution">
    <text evidence="1">The sequence shown here is derived from an EMBL/GenBank/DDBJ whole genome shotgun (WGS) entry which is preliminary data.</text>
</comment>
<accession>A0A6B0QTL8</accession>
<evidence type="ECO:0000313" key="1">
    <source>
        <dbReference type="EMBL" id="MXQ81119.1"/>
    </source>
</evidence>
<dbReference type="EMBL" id="VBQZ03000006">
    <property type="protein sequence ID" value="MXQ81119.1"/>
    <property type="molecule type" value="Genomic_DNA"/>
</dbReference>
<sequence length="118" mass="13315">MKISRERNDPEEGFCLPSAKENWSESCSQASAKLGSWMSRSGDGILLCRKSNWNVNEDRKDGKEMAGSGPNMDWKRVPQNHVIPDFLGIPFPVNEQCTGMLYYATVIECAFVLIGERR</sequence>